<dbReference type="Gene3D" id="1.10.3210.10">
    <property type="entry name" value="Hypothetical protein af1432"/>
    <property type="match status" value="2"/>
</dbReference>
<dbReference type="GO" id="GO:0008832">
    <property type="term" value="F:dGTPase activity"/>
    <property type="evidence" value="ECO:0007669"/>
    <property type="project" value="TreeGrafter"/>
</dbReference>
<dbReference type="PROSITE" id="PS51831">
    <property type="entry name" value="HD"/>
    <property type="match status" value="1"/>
</dbReference>
<dbReference type="SUPFAM" id="SSF109604">
    <property type="entry name" value="HD-domain/PDEase-like"/>
    <property type="match status" value="1"/>
</dbReference>
<keyword evidence="5" id="KW-1185">Reference proteome</keyword>
<dbReference type="PANTHER" id="PTHR11373:SF32">
    <property type="entry name" value="DEOXYGUANOSINETRIPHOSPHATE TRIPHOSPHOHYDROLASE"/>
    <property type="match status" value="1"/>
</dbReference>
<dbReference type="OrthoDB" id="9803619at2"/>
<dbReference type="InterPro" id="IPR050135">
    <property type="entry name" value="dGTPase-like"/>
</dbReference>
<protein>
    <submittedName>
        <fullName evidence="4">DNTP triphosphohydrolase</fullName>
    </submittedName>
</protein>
<accession>A0A411YI23</accession>
<dbReference type="KEGG" id="erz:ER308_15970"/>
<dbReference type="Proteomes" id="UP000291469">
    <property type="component" value="Chromosome"/>
</dbReference>
<dbReference type="RefSeq" id="WP_131155917.1">
    <property type="nucleotide sequence ID" value="NZ_CP036402.1"/>
</dbReference>
<dbReference type="Pfam" id="PF13286">
    <property type="entry name" value="HD_assoc"/>
    <property type="match status" value="1"/>
</dbReference>
<feature type="region of interest" description="Disordered" evidence="2">
    <location>
        <begin position="260"/>
        <end position="294"/>
    </location>
</feature>
<sequence>MTRALDLGYEPDDLARHPAYDDPDDYRQPFARDYDRLVHTTAFRKLQGKTQVVAPGEAEFLRTRLTHTIEVAQLARRLAERLGAHPDCCEAAAILHDFGHPPFGHIGEEALSEAVDETARAWGLEPDHVGGYEGNAQNFRLVTRVLSGSGAFPGINLTRGTLDASIKYPWYRDEFERAKWCFYPTEAAEADRVRSPVPPERRYAKSFEAQVMDWADDVAYAVHDIEDWYVAGLVPLEMLTQSAVARERFAEQLTQRLARRGKLADGKPDEAASPSAPVEEGAGEDPEGRPTADELDRTVHGLFGEGGGPFAAFATLAGEFDGSAAGQHALRVMRKRLFELFTRGVAPADPTAPPRRHRNDLQIPRELRLRNDVLREMTWIYVIDHPRTATYQRGQRRIVAELFRIYAEAACGPRRELGMFPRDLQRSVREALDRGDTQGDVEVLRTIADHVGAMTDAQAARLHRRLTGQVDAAFFDFE</sequence>
<dbReference type="InterPro" id="IPR006261">
    <property type="entry name" value="dGTPase"/>
</dbReference>
<dbReference type="InterPro" id="IPR003607">
    <property type="entry name" value="HD/PDEase_dom"/>
</dbReference>
<dbReference type="GO" id="GO:0006203">
    <property type="term" value="P:dGTP catabolic process"/>
    <property type="evidence" value="ECO:0007669"/>
    <property type="project" value="TreeGrafter"/>
</dbReference>
<dbReference type="EMBL" id="CP036402">
    <property type="protein sequence ID" value="QBI20924.1"/>
    <property type="molecule type" value="Genomic_DNA"/>
</dbReference>
<dbReference type="InterPro" id="IPR026875">
    <property type="entry name" value="PHydrolase_assoc_dom"/>
</dbReference>
<dbReference type="Pfam" id="PF01966">
    <property type="entry name" value="HD"/>
    <property type="match status" value="1"/>
</dbReference>
<proteinExistence type="predicted"/>
<evidence type="ECO:0000313" key="5">
    <source>
        <dbReference type="Proteomes" id="UP000291469"/>
    </source>
</evidence>
<gene>
    <name evidence="4" type="primary">dgt</name>
    <name evidence="4" type="ORF">ER308_15970</name>
</gene>
<dbReference type="SMART" id="SM00471">
    <property type="entry name" value="HDc"/>
    <property type="match status" value="1"/>
</dbReference>
<evidence type="ECO:0000256" key="1">
    <source>
        <dbReference type="ARBA" id="ARBA00022801"/>
    </source>
</evidence>
<reference evidence="4 5" key="1">
    <citation type="submission" date="2019-01" db="EMBL/GenBank/DDBJ databases">
        <title>Egibacter rhizosphaerae EGI 80759T.</title>
        <authorList>
            <person name="Chen D.-D."/>
            <person name="Tian Y."/>
            <person name="Jiao J.-Y."/>
            <person name="Zhang X.-T."/>
            <person name="Zhang Y.-G."/>
            <person name="Zhang Y."/>
            <person name="Xiao M."/>
            <person name="Shu W.-S."/>
            <person name="Li W.-J."/>
        </authorList>
    </citation>
    <scope>NUCLEOTIDE SEQUENCE [LARGE SCALE GENOMIC DNA]</scope>
    <source>
        <strain evidence="4 5">EGI 80759</strain>
    </source>
</reference>
<evidence type="ECO:0000256" key="2">
    <source>
        <dbReference type="SAM" id="MobiDB-lite"/>
    </source>
</evidence>
<evidence type="ECO:0000313" key="4">
    <source>
        <dbReference type="EMBL" id="QBI20924.1"/>
    </source>
</evidence>
<dbReference type="InterPro" id="IPR006674">
    <property type="entry name" value="HD_domain"/>
</dbReference>
<name>A0A411YI23_9ACTN</name>
<dbReference type="CDD" id="cd00077">
    <property type="entry name" value="HDc"/>
    <property type="match status" value="1"/>
</dbReference>
<dbReference type="AlphaFoldDB" id="A0A411YI23"/>
<evidence type="ECO:0000259" key="3">
    <source>
        <dbReference type="PROSITE" id="PS51831"/>
    </source>
</evidence>
<feature type="domain" description="HD" evidence="3">
    <location>
        <begin position="64"/>
        <end position="221"/>
    </location>
</feature>
<dbReference type="NCBIfam" id="TIGR01353">
    <property type="entry name" value="dGTP_triPase"/>
    <property type="match status" value="1"/>
</dbReference>
<organism evidence="4 5">
    <name type="scientific">Egibacter rhizosphaerae</name>
    <dbReference type="NCBI Taxonomy" id="1670831"/>
    <lineage>
        <taxon>Bacteria</taxon>
        <taxon>Bacillati</taxon>
        <taxon>Actinomycetota</taxon>
        <taxon>Nitriliruptoria</taxon>
        <taxon>Egibacterales</taxon>
        <taxon>Egibacteraceae</taxon>
        <taxon>Egibacter</taxon>
    </lineage>
</organism>
<keyword evidence="1 4" id="KW-0378">Hydrolase</keyword>
<dbReference type="PANTHER" id="PTHR11373">
    <property type="entry name" value="DEOXYNUCLEOSIDE TRIPHOSPHATE TRIPHOSPHOHYDROLASE"/>
    <property type="match status" value="1"/>
</dbReference>